<proteinExistence type="predicted"/>
<comment type="caution">
    <text evidence="1">The sequence shown here is derived from an EMBL/GenBank/DDBJ whole genome shotgun (WGS) entry which is preliminary data.</text>
</comment>
<name>A0ABN7QGN1_9BURK</name>
<accession>A0ABN7QGN1</accession>
<evidence type="ECO:0000313" key="1">
    <source>
        <dbReference type="EMBL" id="CAG2159762.1"/>
    </source>
</evidence>
<organism evidence="1 2">
    <name type="scientific">Cupriavidus numazuensis</name>
    <dbReference type="NCBI Taxonomy" id="221992"/>
    <lineage>
        <taxon>Bacteria</taxon>
        <taxon>Pseudomonadati</taxon>
        <taxon>Pseudomonadota</taxon>
        <taxon>Betaproteobacteria</taxon>
        <taxon>Burkholderiales</taxon>
        <taxon>Burkholderiaceae</taxon>
        <taxon>Cupriavidus</taxon>
    </lineage>
</organism>
<dbReference type="EMBL" id="CAJPVI010000064">
    <property type="protein sequence ID" value="CAG2159762.1"/>
    <property type="molecule type" value="Genomic_DNA"/>
</dbReference>
<dbReference type="Pfam" id="PF04519">
    <property type="entry name" value="Bactofilin"/>
    <property type="match status" value="1"/>
</dbReference>
<reference evidence="1 2" key="1">
    <citation type="submission" date="2021-03" db="EMBL/GenBank/DDBJ databases">
        <authorList>
            <person name="Peeters C."/>
        </authorList>
    </citation>
    <scope>NUCLEOTIDE SEQUENCE [LARGE SCALE GENOMIC DNA]</scope>
    <source>
        <strain evidence="1 2">LMG 26411</strain>
    </source>
</reference>
<dbReference type="RefSeq" id="WP_211957731.1">
    <property type="nucleotide sequence ID" value="NZ_CAJPVI010000064.1"/>
</dbReference>
<keyword evidence="2" id="KW-1185">Reference proteome</keyword>
<protein>
    <recommendedName>
        <fullName evidence="3">Polymer-forming cytoskeletal protein</fullName>
    </recommendedName>
</protein>
<dbReference type="InterPro" id="IPR007607">
    <property type="entry name" value="BacA/B"/>
</dbReference>
<sequence>MNPSLQFSVLQAGFTVHGDIVSDQGMTCLGFIDGSISSTSGLVHIAKGCVVRGDVEGEHIVLDGTVEGSVRARSSLLLNGRAKGRILYGGTIRLGGGADLEGVTLSRASLLPHSDKAPAAEPAPTPQAAPIS</sequence>
<evidence type="ECO:0000313" key="2">
    <source>
        <dbReference type="Proteomes" id="UP000672657"/>
    </source>
</evidence>
<dbReference type="Proteomes" id="UP000672657">
    <property type="component" value="Unassembled WGS sequence"/>
</dbReference>
<gene>
    <name evidence="1" type="ORF">LMG26411_06958</name>
</gene>
<evidence type="ECO:0008006" key="3">
    <source>
        <dbReference type="Google" id="ProtNLM"/>
    </source>
</evidence>